<proteinExistence type="predicted"/>
<evidence type="ECO:0000259" key="1">
    <source>
        <dbReference type="Pfam" id="PF13577"/>
    </source>
</evidence>
<dbReference type="AlphaFoldDB" id="A0A6I4STY7"/>
<sequence length="186" mass="19988">MKAGFVIATAALLLAGCSEGTGETAEDAAEQVLLDKMAIADLLNRYYEGFGTDNAAAFNDFYTDDAVFDVNGIVANGKKEIEAIYAGLDEDGEAPTNVGTFHMVISNPVIDVDGDTATAKVLWTGIQNKDISAPPTFVEQGREYDKLVKVDGKWLIKHRVVVADSGLPPSMNATYTPRKDFSFDAK</sequence>
<dbReference type="Gene3D" id="3.10.450.50">
    <property type="match status" value="1"/>
</dbReference>
<dbReference type="Proteomes" id="UP000433652">
    <property type="component" value="Unassembled WGS sequence"/>
</dbReference>
<dbReference type="EMBL" id="WTYM01000031">
    <property type="protein sequence ID" value="MXO58969.1"/>
    <property type="molecule type" value="Genomic_DNA"/>
</dbReference>
<dbReference type="InterPro" id="IPR037401">
    <property type="entry name" value="SnoaL-like"/>
</dbReference>
<dbReference type="RefSeq" id="WP_159792990.1">
    <property type="nucleotide sequence ID" value="NZ_WTYM01000031.1"/>
</dbReference>
<reference evidence="2 3" key="1">
    <citation type="submission" date="2019-12" db="EMBL/GenBank/DDBJ databases">
        <title>Genomic-based taxomic classification of the family Erythrobacteraceae.</title>
        <authorList>
            <person name="Xu L."/>
        </authorList>
    </citation>
    <scope>NUCLEOTIDE SEQUENCE [LARGE SCALE GENOMIC DNA]</scope>
    <source>
        <strain evidence="2 3">MCCC 1K01500</strain>
    </source>
</reference>
<dbReference type="PROSITE" id="PS51257">
    <property type="entry name" value="PROKAR_LIPOPROTEIN"/>
    <property type="match status" value="1"/>
</dbReference>
<dbReference type="OrthoDB" id="7425929at2"/>
<name>A0A6I4STY7_9SPHN</name>
<feature type="domain" description="SnoaL-like" evidence="1">
    <location>
        <begin position="32"/>
        <end position="159"/>
    </location>
</feature>
<dbReference type="Pfam" id="PF13577">
    <property type="entry name" value="SnoaL_4"/>
    <property type="match status" value="1"/>
</dbReference>
<dbReference type="SUPFAM" id="SSF54427">
    <property type="entry name" value="NTF2-like"/>
    <property type="match status" value="1"/>
</dbReference>
<dbReference type="CDD" id="cd00531">
    <property type="entry name" value="NTF2_like"/>
    <property type="match status" value="1"/>
</dbReference>
<accession>A0A6I4STY7</accession>
<comment type="caution">
    <text evidence="2">The sequence shown here is derived from an EMBL/GenBank/DDBJ whole genome shotgun (WGS) entry which is preliminary data.</text>
</comment>
<protein>
    <recommendedName>
        <fullName evidence="1">SnoaL-like domain-containing protein</fullName>
    </recommendedName>
</protein>
<evidence type="ECO:0000313" key="3">
    <source>
        <dbReference type="Proteomes" id="UP000433652"/>
    </source>
</evidence>
<keyword evidence="3" id="KW-1185">Reference proteome</keyword>
<gene>
    <name evidence="2" type="ORF">GRI89_05385</name>
</gene>
<evidence type="ECO:0000313" key="2">
    <source>
        <dbReference type="EMBL" id="MXO58969.1"/>
    </source>
</evidence>
<organism evidence="2 3">
    <name type="scientific">Croceibacterium salegens</name>
    <dbReference type="NCBI Taxonomy" id="1737568"/>
    <lineage>
        <taxon>Bacteria</taxon>
        <taxon>Pseudomonadati</taxon>
        <taxon>Pseudomonadota</taxon>
        <taxon>Alphaproteobacteria</taxon>
        <taxon>Sphingomonadales</taxon>
        <taxon>Erythrobacteraceae</taxon>
        <taxon>Croceibacterium</taxon>
    </lineage>
</organism>
<dbReference type="InterPro" id="IPR032710">
    <property type="entry name" value="NTF2-like_dom_sf"/>
</dbReference>